<dbReference type="CDD" id="cd02440">
    <property type="entry name" value="AdoMet_MTases"/>
    <property type="match status" value="1"/>
</dbReference>
<sequence>MNERRAVRDAYDEMADHYYDEYTKPVSEDGPAEPVEQFCEVLDPTDRLLSAGCGAGDAPLAAGGAAAVGLDFSREQLSLGRADHEAALVQGDMTALPFADDTFDAVAALYSLIHIPLEDHQSTLAEFGRVLRPGGTLLVTEGASEWEGANPDWLDSGTEMRWSIAGREATEEALRSVGFEIAGVWSVRDPTTEDGEKPFFLAELGV</sequence>
<dbReference type="GO" id="GO:0008757">
    <property type="term" value="F:S-adenosylmethionine-dependent methyltransferase activity"/>
    <property type="evidence" value="ECO:0007669"/>
    <property type="project" value="InterPro"/>
</dbReference>
<dbReference type="Gene3D" id="3.40.50.150">
    <property type="entry name" value="Vaccinia Virus protein VP39"/>
    <property type="match status" value="1"/>
</dbReference>
<organism evidence="2 3">
    <name type="scientific">Halovenus aranensis</name>
    <dbReference type="NCBI Taxonomy" id="890420"/>
    <lineage>
        <taxon>Archaea</taxon>
        <taxon>Methanobacteriati</taxon>
        <taxon>Methanobacteriota</taxon>
        <taxon>Stenosarchaea group</taxon>
        <taxon>Halobacteria</taxon>
        <taxon>Halobacteriales</taxon>
        <taxon>Haloarculaceae</taxon>
        <taxon>Halovenus</taxon>
    </lineage>
</organism>
<protein>
    <submittedName>
        <fullName evidence="2">Methyltransferase domain-containing protein</fullName>
    </submittedName>
</protein>
<keyword evidence="2" id="KW-0808">Transferase</keyword>
<reference evidence="2 3" key="1">
    <citation type="submission" date="2016-10" db="EMBL/GenBank/DDBJ databases">
        <authorList>
            <person name="de Groot N.N."/>
        </authorList>
    </citation>
    <scope>NUCLEOTIDE SEQUENCE [LARGE SCALE GENOMIC DNA]</scope>
    <source>
        <strain evidence="2 3">IBRC-M10015</strain>
    </source>
</reference>
<evidence type="ECO:0000313" key="3">
    <source>
        <dbReference type="Proteomes" id="UP000198856"/>
    </source>
</evidence>
<gene>
    <name evidence="2" type="ORF">SAMN05216226_11328</name>
</gene>
<dbReference type="PANTHER" id="PTHR43591:SF24">
    <property type="entry name" value="2-METHOXY-6-POLYPRENYL-1,4-BENZOQUINOL METHYLASE, MITOCHONDRIAL"/>
    <property type="match status" value="1"/>
</dbReference>
<dbReference type="Pfam" id="PF08241">
    <property type="entry name" value="Methyltransf_11"/>
    <property type="match status" value="1"/>
</dbReference>
<name>A0A1G8Y1Q1_9EURY</name>
<accession>A0A1G8Y1Q1</accession>
<feature type="domain" description="Methyltransferase type 11" evidence="1">
    <location>
        <begin position="49"/>
        <end position="138"/>
    </location>
</feature>
<dbReference type="AlphaFoldDB" id="A0A1G8Y1Q1"/>
<proteinExistence type="predicted"/>
<dbReference type="GO" id="GO:0032259">
    <property type="term" value="P:methylation"/>
    <property type="evidence" value="ECO:0007669"/>
    <property type="project" value="UniProtKB-KW"/>
</dbReference>
<dbReference type="OrthoDB" id="8915at2157"/>
<evidence type="ECO:0000259" key="1">
    <source>
        <dbReference type="Pfam" id="PF08241"/>
    </source>
</evidence>
<keyword evidence="2" id="KW-0489">Methyltransferase</keyword>
<dbReference type="EMBL" id="FNFC01000013">
    <property type="protein sequence ID" value="SDJ96683.1"/>
    <property type="molecule type" value="Genomic_DNA"/>
</dbReference>
<dbReference type="SUPFAM" id="SSF53335">
    <property type="entry name" value="S-adenosyl-L-methionine-dependent methyltransferases"/>
    <property type="match status" value="1"/>
</dbReference>
<dbReference type="RefSeq" id="WP_092703727.1">
    <property type="nucleotide sequence ID" value="NZ_FNFC01000013.1"/>
</dbReference>
<dbReference type="PANTHER" id="PTHR43591">
    <property type="entry name" value="METHYLTRANSFERASE"/>
    <property type="match status" value="1"/>
</dbReference>
<dbReference type="InterPro" id="IPR013216">
    <property type="entry name" value="Methyltransf_11"/>
</dbReference>
<dbReference type="Proteomes" id="UP000198856">
    <property type="component" value="Unassembled WGS sequence"/>
</dbReference>
<dbReference type="STRING" id="890420.SAMN05216226_11328"/>
<evidence type="ECO:0000313" key="2">
    <source>
        <dbReference type="EMBL" id="SDJ96683.1"/>
    </source>
</evidence>
<dbReference type="InterPro" id="IPR029063">
    <property type="entry name" value="SAM-dependent_MTases_sf"/>
</dbReference>
<keyword evidence="3" id="KW-1185">Reference proteome</keyword>